<evidence type="ECO:0000313" key="4">
    <source>
        <dbReference type="Proteomes" id="UP001454036"/>
    </source>
</evidence>
<sequence>MFNMERDMIKNQLSLPNSTKSSSTLGLPQNSQTISKVKPKIRIIHIFAPEIIKTDVSNFKELVQRLTGKPPEVCKTLKRRKNDPLKEKMVPMDMDTTGKTSNCNEQKNAFQTCNEGSKYGLHSQELRERIKGEEEIWRGANSGGGFLGNFPEFDGGFMAEINGFQFLPLDASSLMDGYGEPQLIA</sequence>
<dbReference type="GO" id="GO:0005634">
    <property type="term" value="C:nucleus"/>
    <property type="evidence" value="ECO:0007669"/>
    <property type="project" value="TreeGrafter"/>
</dbReference>
<feature type="compositionally biased region" description="Polar residues" evidence="1">
    <location>
        <begin position="11"/>
        <end position="31"/>
    </location>
</feature>
<feature type="region of interest" description="Disordered" evidence="1">
    <location>
        <begin position="1"/>
        <end position="31"/>
    </location>
</feature>
<feature type="domain" description="VQ" evidence="2">
    <location>
        <begin position="46"/>
        <end position="71"/>
    </location>
</feature>
<evidence type="ECO:0000259" key="2">
    <source>
        <dbReference type="Pfam" id="PF05678"/>
    </source>
</evidence>
<evidence type="ECO:0000256" key="1">
    <source>
        <dbReference type="SAM" id="MobiDB-lite"/>
    </source>
</evidence>
<organism evidence="3 4">
    <name type="scientific">Lithospermum erythrorhizon</name>
    <name type="common">Purple gromwell</name>
    <name type="synonym">Lithospermum officinale var. erythrorhizon</name>
    <dbReference type="NCBI Taxonomy" id="34254"/>
    <lineage>
        <taxon>Eukaryota</taxon>
        <taxon>Viridiplantae</taxon>
        <taxon>Streptophyta</taxon>
        <taxon>Embryophyta</taxon>
        <taxon>Tracheophyta</taxon>
        <taxon>Spermatophyta</taxon>
        <taxon>Magnoliopsida</taxon>
        <taxon>eudicotyledons</taxon>
        <taxon>Gunneridae</taxon>
        <taxon>Pentapetalae</taxon>
        <taxon>asterids</taxon>
        <taxon>lamiids</taxon>
        <taxon>Boraginales</taxon>
        <taxon>Boraginaceae</taxon>
        <taxon>Boraginoideae</taxon>
        <taxon>Lithospermeae</taxon>
        <taxon>Lithospermum</taxon>
    </lineage>
</organism>
<dbReference type="AlphaFoldDB" id="A0AAV3QX41"/>
<keyword evidence="4" id="KW-1185">Reference proteome</keyword>
<name>A0AAV3QX41_LITER</name>
<dbReference type="Pfam" id="PF05678">
    <property type="entry name" value="VQ"/>
    <property type="match status" value="1"/>
</dbReference>
<dbReference type="PANTHER" id="PTHR33143">
    <property type="entry name" value="F16F4.1 PROTEIN-RELATED"/>
    <property type="match status" value="1"/>
</dbReference>
<reference evidence="3 4" key="1">
    <citation type="submission" date="2024-01" db="EMBL/GenBank/DDBJ databases">
        <title>The complete chloroplast genome sequence of Lithospermum erythrorhizon: insights into the phylogenetic relationship among Boraginaceae species and the maternal lineages of purple gromwells.</title>
        <authorList>
            <person name="Okada T."/>
            <person name="Watanabe K."/>
        </authorList>
    </citation>
    <scope>NUCLEOTIDE SEQUENCE [LARGE SCALE GENOMIC DNA]</scope>
</reference>
<accession>A0AAV3QX41</accession>
<dbReference type="InterPro" id="IPR008889">
    <property type="entry name" value="VQ"/>
</dbReference>
<protein>
    <recommendedName>
        <fullName evidence="2">VQ domain-containing protein</fullName>
    </recommendedName>
</protein>
<gene>
    <name evidence="3" type="ORF">LIER_22996</name>
</gene>
<evidence type="ECO:0000313" key="3">
    <source>
        <dbReference type="EMBL" id="GAA0168233.1"/>
    </source>
</evidence>
<comment type="caution">
    <text evidence="3">The sequence shown here is derived from an EMBL/GenBank/DDBJ whole genome shotgun (WGS) entry which is preliminary data.</text>
</comment>
<dbReference type="InterPro" id="IPR039607">
    <property type="entry name" value="VQ_8/17/18/20/21/25"/>
</dbReference>
<dbReference type="PANTHER" id="PTHR33143:SF3">
    <property type="entry name" value="VQ MOTIF-CONTAINING PROTEIN 17-RELATED"/>
    <property type="match status" value="1"/>
</dbReference>
<dbReference type="EMBL" id="BAABME010006390">
    <property type="protein sequence ID" value="GAA0168233.1"/>
    <property type="molecule type" value="Genomic_DNA"/>
</dbReference>
<dbReference type="Proteomes" id="UP001454036">
    <property type="component" value="Unassembled WGS sequence"/>
</dbReference>
<proteinExistence type="predicted"/>